<organism evidence="2 3">
    <name type="scientific">Hymenobacter aquaticus</name>
    <dbReference type="NCBI Taxonomy" id="1867101"/>
    <lineage>
        <taxon>Bacteria</taxon>
        <taxon>Pseudomonadati</taxon>
        <taxon>Bacteroidota</taxon>
        <taxon>Cytophagia</taxon>
        <taxon>Cytophagales</taxon>
        <taxon>Hymenobacteraceae</taxon>
        <taxon>Hymenobacter</taxon>
    </lineage>
</organism>
<comment type="caution">
    <text evidence="2">The sequence shown here is derived from an EMBL/GenBank/DDBJ whole genome shotgun (WGS) entry which is preliminary data.</text>
</comment>
<dbReference type="InterPro" id="IPR018306">
    <property type="entry name" value="Phage_T5_Orf172_DNA-bd"/>
</dbReference>
<reference evidence="2 3" key="1">
    <citation type="submission" date="2019-04" db="EMBL/GenBank/DDBJ databases">
        <authorList>
            <person name="Feng G."/>
            <person name="Zhang J."/>
            <person name="Zhu H."/>
        </authorList>
    </citation>
    <scope>NUCLEOTIDE SEQUENCE [LARGE SCALE GENOMIC DNA]</scope>
    <source>
        <strain evidence="2 3">JCM 31653</strain>
    </source>
</reference>
<dbReference type="OrthoDB" id="1312564at2"/>
<dbReference type="SMART" id="SM00974">
    <property type="entry name" value="T5orf172"/>
    <property type="match status" value="1"/>
</dbReference>
<keyword evidence="3" id="KW-1185">Reference proteome</keyword>
<proteinExistence type="predicted"/>
<dbReference type="EMBL" id="SRLC01000001">
    <property type="protein sequence ID" value="TGE25604.1"/>
    <property type="molecule type" value="Genomic_DNA"/>
</dbReference>
<gene>
    <name evidence="2" type="ORF">E5K00_10565</name>
</gene>
<dbReference type="RefSeq" id="WP_135463182.1">
    <property type="nucleotide sequence ID" value="NZ_SRLC01000001.1"/>
</dbReference>
<accession>A0A4Z0Q7E8</accession>
<dbReference type="Pfam" id="PF10544">
    <property type="entry name" value="T5orf172"/>
    <property type="match status" value="1"/>
</dbReference>
<evidence type="ECO:0000313" key="2">
    <source>
        <dbReference type="EMBL" id="TGE25604.1"/>
    </source>
</evidence>
<evidence type="ECO:0000259" key="1">
    <source>
        <dbReference type="SMART" id="SM00974"/>
    </source>
</evidence>
<feature type="domain" description="Bacteriophage T5 Orf172 DNA-binding" evidence="1">
    <location>
        <begin position="13"/>
        <end position="93"/>
    </location>
</feature>
<evidence type="ECO:0000313" key="3">
    <source>
        <dbReference type="Proteomes" id="UP000297549"/>
    </source>
</evidence>
<sequence length="205" mass="22606">MIPLSVVYVLSNPAMPGLIKIGRTNHDNAKTRIDQLYTTGVPVPFTLEFVCKVPNSEEVEKALHTAFAPYRVNPKREFFSIDANQAIAILKLLHVQDATPEIESQPSTLDQSEIDAGAQLKRKRPNLNFEEMQIPIGAILTCSANLASAKVTASRKVDFNGEEMSLTAATRQALGIDYSVAPCPYWIFDGRSLSDIYAETYGQSE</sequence>
<dbReference type="AlphaFoldDB" id="A0A4Z0Q7E8"/>
<name>A0A4Z0Q7E8_9BACT</name>
<dbReference type="Proteomes" id="UP000297549">
    <property type="component" value="Unassembled WGS sequence"/>
</dbReference>
<protein>
    <submittedName>
        <fullName evidence="2">GIY-YIG nuclease family protein</fullName>
    </submittedName>
</protein>